<dbReference type="EMBL" id="CP144373">
    <property type="protein sequence ID" value="XCH46148.1"/>
    <property type="molecule type" value="Genomic_DNA"/>
</dbReference>
<keyword evidence="2 12" id="KW-0547">Nucleotide-binding</keyword>
<dbReference type="GO" id="GO:0005524">
    <property type="term" value="F:ATP binding"/>
    <property type="evidence" value="ECO:0007669"/>
    <property type="project" value="UniProtKB-UniRule"/>
</dbReference>
<evidence type="ECO:0000256" key="9">
    <source>
        <dbReference type="ARBA" id="ARBA00034808"/>
    </source>
</evidence>
<dbReference type="InterPro" id="IPR014017">
    <property type="entry name" value="DNA_helicase_UvrD-like_C"/>
</dbReference>
<evidence type="ECO:0000256" key="4">
    <source>
        <dbReference type="ARBA" id="ARBA00022806"/>
    </source>
</evidence>
<evidence type="ECO:0000256" key="10">
    <source>
        <dbReference type="ARBA" id="ARBA00034923"/>
    </source>
</evidence>
<comment type="catalytic activity">
    <reaction evidence="8">
        <text>Couples ATP hydrolysis with the unwinding of duplex DNA by translocating in the 3'-5' direction.</text>
        <dbReference type="EC" id="5.6.2.4"/>
    </reaction>
</comment>
<dbReference type="PANTHER" id="PTHR11070">
    <property type="entry name" value="UVRD / RECB / PCRA DNA HELICASE FAMILY MEMBER"/>
    <property type="match status" value="1"/>
</dbReference>
<dbReference type="Pfam" id="PF13361">
    <property type="entry name" value="UvrD_C"/>
    <property type="match status" value="1"/>
</dbReference>
<evidence type="ECO:0000256" key="8">
    <source>
        <dbReference type="ARBA" id="ARBA00034617"/>
    </source>
</evidence>
<keyword evidence="5 12" id="KW-0067">ATP-binding</keyword>
<dbReference type="InterPro" id="IPR027417">
    <property type="entry name" value="P-loop_NTPase"/>
</dbReference>
<feature type="binding site" evidence="12">
    <location>
        <begin position="28"/>
        <end position="35"/>
    </location>
    <ligand>
        <name>ATP</name>
        <dbReference type="ChEBI" id="CHEBI:30616"/>
    </ligand>
</feature>
<dbReference type="GO" id="GO:0005829">
    <property type="term" value="C:cytosol"/>
    <property type="evidence" value="ECO:0007669"/>
    <property type="project" value="TreeGrafter"/>
</dbReference>
<dbReference type="Gene3D" id="1.10.486.10">
    <property type="entry name" value="PCRA, domain 4"/>
    <property type="match status" value="1"/>
</dbReference>
<dbReference type="GO" id="GO:0043138">
    <property type="term" value="F:3'-5' DNA helicase activity"/>
    <property type="evidence" value="ECO:0007669"/>
    <property type="project" value="UniProtKB-EC"/>
</dbReference>
<evidence type="ECO:0000256" key="11">
    <source>
        <dbReference type="ARBA" id="ARBA00048988"/>
    </source>
</evidence>
<comment type="similarity">
    <text evidence="1">Belongs to the helicase family. UvrD subfamily.</text>
</comment>
<name>A0AAU8GXX6_9BACT</name>
<dbReference type="CDD" id="cd17932">
    <property type="entry name" value="DEXQc_UvrD"/>
    <property type="match status" value="1"/>
</dbReference>
<dbReference type="AlphaFoldDB" id="A0AAU8GXX6"/>
<keyword evidence="7" id="KW-0413">Isomerase</keyword>
<keyword evidence="3 12" id="KW-0378">Hydrolase</keyword>
<evidence type="ECO:0000256" key="3">
    <source>
        <dbReference type="ARBA" id="ARBA00022801"/>
    </source>
</evidence>
<keyword evidence="4 12" id="KW-0347">Helicase</keyword>
<feature type="domain" description="UvrD-like helicase ATP-binding" evidence="13">
    <location>
        <begin position="7"/>
        <end position="285"/>
    </location>
</feature>
<dbReference type="Pfam" id="PF21196">
    <property type="entry name" value="PcrA_UvrD_tudor"/>
    <property type="match status" value="1"/>
</dbReference>
<dbReference type="InterPro" id="IPR013986">
    <property type="entry name" value="DExx_box_DNA_helicase_dom_sf"/>
</dbReference>
<evidence type="ECO:0000256" key="1">
    <source>
        <dbReference type="ARBA" id="ARBA00009922"/>
    </source>
</evidence>
<evidence type="ECO:0000256" key="6">
    <source>
        <dbReference type="ARBA" id="ARBA00023125"/>
    </source>
</evidence>
<evidence type="ECO:0000256" key="7">
    <source>
        <dbReference type="ARBA" id="ARBA00023235"/>
    </source>
</evidence>
<accession>A0AAU8GXX6</accession>
<evidence type="ECO:0000256" key="5">
    <source>
        <dbReference type="ARBA" id="ARBA00022840"/>
    </source>
</evidence>
<evidence type="ECO:0000259" key="14">
    <source>
        <dbReference type="PROSITE" id="PS51217"/>
    </source>
</evidence>
<dbReference type="CDD" id="cd18807">
    <property type="entry name" value="SF1_C_UvrD"/>
    <property type="match status" value="1"/>
</dbReference>
<dbReference type="PANTHER" id="PTHR11070:SF2">
    <property type="entry name" value="ATP-DEPENDENT DNA HELICASE SRS2"/>
    <property type="match status" value="1"/>
</dbReference>
<dbReference type="GO" id="GO:0016787">
    <property type="term" value="F:hydrolase activity"/>
    <property type="evidence" value="ECO:0007669"/>
    <property type="project" value="UniProtKB-UniRule"/>
</dbReference>
<protein>
    <recommendedName>
        <fullName evidence="9">DNA 3'-5' helicase</fullName>
        <ecNumber evidence="9">5.6.2.4</ecNumber>
    </recommendedName>
    <alternativeName>
        <fullName evidence="10">DNA 3'-5' helicase II</fullName>
    </alternativeName>
</protein>
<dbReference type="Gene3D" id="3.40.50.300">
    <property type="entry name" value="P-loop containing nucleotide triphosphate hydrolases"/>
    <property type="match status" value="2"/>
</dbReference>
<dbReference type="GO" id="GO:0009314">
    <property type="term" value="P:response to radiation"/>
    <property type="evidence" value="ECO:0007669"/>
    <property type="project" value="UniProtKB-ARBA"/>
</dbReference>
<organism evidence="15">
    <name type="scientific">Thermodesulfovibrio autotrophicus</name>
    <dbReference type="NCBI Taxonomy" id="3118333"/>
    <lineage>
        <taxon>Bacteria</taxon>
        <taxon>Pseudomonadati</taxon>
        <taxon>Nitrospirota</taxon>
        <taxon>Thermodesulfovibrionia</taxon>
        <taxon>Thermodesulfovibrionales</taxon>
        <taxon>Thermodesulfovibrionaceae</taxon>
        <taxon>Thermodesulfovibrio</taxon>
    </lineage>
</organism>
<evidence type="ECO:0000259" key="13">
    <source>
        <dbReference type="PROSITE" id="PS51198"/>
    </source>
</evidence>
<feature type="domain" description="UvrD-like helicase C-terminal" evidence="14">
    <location>
        <begin position="286"/>
        <end position="546"/>
    </location>
</feature>
<evidence type="ECO:0000256" key="12">
    <source>
        <dbReference type="PROSITE-ProRule" id="PRU00560"/>
    </source>
</evidence>
<sequence length="699" mass="80891">MKDFPLSELNPAQQEAVLYCEGPLLVLAGAGSGKTRVITYKYAYLKEAMGFHPSSIFTVTFTNKAADEMKERIFKICNGTLKNPWIGTFHSLCVRILRAQIEKIGYKKDFIIYDEDDQAGLIKRILKDLNMHEALCKCVVNKISNLKSNLVTPEDYISNIEGYEFEERLGRIYMRYQTELQKCNALDFDDLILCVIRLFRENEDLLRRYSEQFRYVLVDEFQDTNKSQYELLQLLCKYHGNICAVGDDDQSIYKFRGANVYNILNFEKDFPKTKVVKLEQNYRSTKHIILASTAMISKNPMRKPKSLWTERDWGEKVFYCQLSNEEEEAKYIAKNIKELYLKGEYEFRDFAILYRLVLQARALEEALRMEGIPYQVISGVSFYHRKEIKDVLAYMRFILNKEDNVSLMRIINTPPRGIGAGALLKIENEAKKHMISTYEAIKKMIKDDSVAVNLKEKLLSFTTIIDELSEKEYQDAASMIRDILNLTGYLEEIEEDRIQNVLELLSSAEKVSLREFLDKVALLSSVDTWENRKNGVCLLTLHAAKGLEFPVVFIVGCEEGILPYFKALEDPVELQEERRLFYVGMTRAKNLLYLTSVRQRKLYSKVQKQEPSSFIKDIPPEYCTCIRKDYSSFTPEKKESEKSRVKHPFVIGCKVKHPTWGVGVVRDCYGEGDDLKVVVNFPGIGVKKLAPKIVNLERV</sequence>
<gene>
    <name evidence="15" type="ORF">V4D30_07330</name>
</gene>
<dbReference type="Gene3D" id="1.10.10.160">
    <property type="match status" value="1"/>
</dbReference>
<proteinExistence type="inferred from homology"/>
<dbReference type="GO" id="GO:0003677">
    <property type="term" value="F:DNA binding"/>
    <property type="evidence" value="ECO:0007669"/>
    <property type="project" value="UniProtKB-KW"/>
</dbReference>
<evidence type="ECO:0000256" key="2">
    <source>
        <dbReference type="ARBA" id="ARBA00022741"/>
    </source>
</evidence>
<dbReference type="GO" id="GO:0000725">
    <property type="term" value="P:recombinational repair"/>
    <property type="evidence" value="ECO:0007669"/>
    <property type="project" value="TreeGrafter"/>
</dbReference>
<dbReference type="InterPro" id="IPR000212">
    <property type="entry name" value="DNA_helicase_UvrD/REP"/>
</dbReference>
<dbReference type="PROSITE" id="PS51198">
    <property type="entry name" value="UVRD_HELICASE_ATP_BIND"/>
    <property type="match status" value="1"/>
</dbReference>
<dbReference type="PROSITE" id="PS51217">
    <property type="entry name" value="UVRD_HELICASE_CTER"/>
    <property type="match status" value="1"/>
</dbReference>
<keyword evidence="6" id="KW-0238">DNA-binding</keyword>
<dbReference type="InterPro" id="IPR014016">
    <property type="entry name" value="UvrD-like_ATP-bd"/>
</dbReference>
<dbReference type="SUPFAM" id="SSF52540">
    <property type="entry name" value="P-loop containing nucleoside triphosphate hydrolases"/>
    <property type="match status" value="1"/>
</dbReference>
<dbReference type="GO" id="GO:0033202">
    <property type="term" value="C:DNA helicase complex"/>
    <property type="evidence" value="ECO:0007669"/>
    <property type="project" value="TreeGrafter"/>
</dbReference>
<reference evidence="15" key="1">
    <citation type="submission" date="2024-01" db="EMBL/GenBank/DDBJ databases">
        <title>The first autotrophic representatives of the genus Thermodesulfovibrio.</title>
        <authorList>
            <person name="Maltseva A.I."/>
            <person name="Elcheninov A.G."/>
            <person name="Kublanov I.V."/>
            <person name="Lebedinsky A.V."/>
            <person name="Frolov E.N."/>
        </authorList>
    </citation>
    <scope>NUCLEOTIDE SEQUENCE</scope>
    <source>
        <strain evidence="15">3907-1M</strain>
    </source>
</reference>
<evidence type="ECO:0000313" key="15">
    <source>
        <dbReference type="EMBL" id="XCH46148.1"/>
    </source>
</evidence>
<dbReference type="EC" id="5.6.2.4" evidence="9"/>
<dbReference type="RefSeq" id="WP_353683687.1">
    <property type="nucleotide sequence ID" value="NZ_CP144373.1"/>
</dbReference>
<dbReference type="KEGG" id="taut:V4D30_07330"/>
<dbReference type="FunFam" id="1.10.10.160:FF:000001">
    <property type="entry name" value="ATP-dependent DNA helicase"/>
    <property type="match status" value="1"/>
</dbReference>
<dbReference type="Pfam" id="PF00580">
    <property type="entry name" value="UvrD-helicase"/>
    <property type="match status" value="1"/>
</dbReference>
<comment type="catalytic activity">
    <reaction evidence="11">
        <text>ATP + H2O = ADP + phosphate + H(+)</text>
        <dbReference type="Rhea" id="RHEA:13065"/>
        <dbReference type="ChEBI" id="CHEBI:15377"/>
        <dbReference type="ChEBI" id="CHEBI:15378"/>
        <dbReference type="ChEBI" id="CHEBI:30616"/>
        <dbReference type="ChEBI" id="CHEBI:43474"/>
        <dbReference type="ChEBI" id="CHEBI:456216"/>
        <dbReference type="EC" id="5.6.2.4"/>
    </reaction>
</comment>